<protein>
    <submittedName>
        <fullName evidence="2">TIGR04222 domain-containing membrane protein</fullName>
    </submittedName>
</protein>
<feature type="compositionally biased region" description="Low complexity" evidence="1">
    <location>
        <begin position="1"/>
        <end position="26"/>
    </location>
</feature>
<dbReference type="EMBL" id="VCKW01000250">
    <property type="protein sequence ID" value="TMQ90921.1"/>
    <property type="molecule type" value="Genomic_DNA"/>
</dbReference>
<proteinExistence type="predicted"/>
<dbReference type="Proteomes" id="UP000309174">
    <property type="component" value="Unassembled WGS sequence"/>
</dbReference>
<dbReference type="OrthoDB" id="3824971at2"/>
<evidence type="ECO:0000313" key="3">
    <source>
        <dbReference type="Proteomes" id="UP000309174"/>
    </source>
</evidence>
<dbReference type="AlphaFoldDB" id="A0A5C4J2P5"/>
<evidence type="ECO:0000313" key="2">
    <source>
        <dbReference type="EMBL" id="TMQ90921.1"/>
    </source>
</evidence>
<comment type="caution">
    <text evidence="2">The sequence shown here is derived from an EMBL/GenBank/DDBJ whole genome shotgun (WGS) entry which is preliminary data.</text>
</comment>
<reference evidence="2 3" key="1">
    <citation type="submission" date="2019-05" db="EMBL/GenBank/DDBJ databases">
        <title>Draft genome sequence of Actinomadura sp. 14C53.</title>
        <authorList>
            <person name="Saricaoglu S."/>
            <person name="Isik K."/>
        </authorList>
    </citation>
    <scope>NUCLEOTIDE SEQUENCE [LARGE SCALE GENOMIC DNA]</scope>
    <source>
        <strain evidence="2 3">14C53</strain>
    </source>
</reference>
<feature type="region of interest" description="Disordered" evidence="1">
    <location>
        <begin position="176"/>
        <end position="220"/>
    </location>
</feature>
<sequence length="220" mass="22811">MSGTSSTARATTRPPTTGTASTRSPSPSNPPNRPGSPVDELDRYTIAYLCGGPSRVAQVAVLTLYERRGVRISKGTRRADALAREPGDPVEAAVLAAIPAAGRPLGQVIAAAAESAAALAVAGALREAGLMRGRRPTRRGRALRRTLAGEPGASQAERLAALGPDGVEDARLREILRADDPKPVDLSRGRQRGHRNLESSNLAEPRFDGGDYGGGSGGGY</sequence>
<evidence type="ECO:0000256" key="1">
    <source>
        <dbReference type="SAM" id="MobiDB-lite"/>
    </source>
</evidence>
<accession>A0A5C4J2P5</accession>
<name>A0A5C4J2P5_9ACTN</name>
<dbReference type="InterPro" id="IPR026467">
    <property type="entry name" value="Ser/Gly_Cys_C_dom"/>
</dbReference>
<organism evidence="2 3">
    <name type="scientific">Actinomadura soli</name>
    <dbReference type="NCBI Taxonomy" id="2508997"/>
    <lineage>
        <taxon>Bacteria</taxon>
        <taxon>Bacillati</taxon>
        <taxon>Actinomycetota</taxon>
        <taxon>Actinomycetes</taxon>
        <taxon>Streptosporangiales</taxon>
        <taxon>Thermomonosporaceae</taxon>
        <taxon>Actinomadura</taxon>
    </lineage>
</organism>
<keyword evidence="3" id="KW-1185">Reference proteome</keyword>
<feature type="region of interest" description="Disordered" evidence="1">
    <location>
        <begin position="1"/>
        <end position="40"/>
    </location>
</feature>
<gene>
    <name evidence="2" type="ORF">ETD83_33295</name>
</gene>
<dbReference type="NCBIfam" id="TIGR04222">
    <property type="entry name" value="near_uncomplex"/>
    <property type="match status" value="1"/>
</dbReference>
<feature type="compositionally biased region" description="Gly residues" evidence="1">
    <location>
        <begin position="210"/>
        <end position="220"/>
    </location>
</feature>
<feature type="compositionally biased region" description="Basic and acidic residues" evidence="1">
    <location>
        <begin position="176"/>
        <end position="188"/>
    </location>
</feature>